<accession>A0A849L2B3</accession>
<dbReference type="Pfam" id="PF11748">
    <property type="entry name" value="DUF3306"/>
    <property type="match status" value="1"/>
</dbReference>
<evidence type="ECO:0000313" key="3">
    <source>
        <dbReference type="Proteomes" id="UP000572377"/>
    </source>
</evidence>
<evidence type="ECO:0000256" key="1">
    <source>
        <dbReference type="SAM" id="MobiDB-lite"/>
    </source>
</evidence>
<organism evidence="2 3">
    <name type="scientific">Halovulum dunhuangense</name>
    <dbReference type="NCBI Taxonomy" id="1505036"/>
    <lineage>
        <taxon>Bacteria</taxon>
        <taxon>Pseudomonadati</taxon>
        <taxon>Pseudomonadota</taxon>
        <taxon>Alphaproteobacteria</taxon>
        <taxon>Rhodobacterales</taxon>
        <taxon>Paracoccaceae</taxon>
        <taxon>Halovulum</taxon>
    </lineage>
</organism>
<proteinExistence type="predicted"/>
<evidence type="ECO:0000313" key="2">
    <source>
        <dbReference type="EMBL" id="NNU80380.1"/>
    </source>
</evidence>
<feature type="region of interest" description="Disordered" evidence="1">
    <location>
        <begin position="21"/>
        <end position="57"/>
    </location>
</feature>
<sequence length="204" mass="21650">MSARSGDFWSRRKARVAAEEAAEAKAAEATEESRDRDALESMPDEEALEKLGLPDPDTLQAGDDFSAFLRGAVPERIRRRALRRLWISNPIINAHDGLTDYADDYRAMAEASSGVVATVYQVGKGLLPKVLADEAAAAPAQSAPAARQAPPEPAAESPADGAESPKGKVETPSAGPDAEAPATAEQASAETLPAPRRMRFHFSD</sequence>
<feature type="compositionally biased region" description="Basic and acidic residues" evidence="1">
    <location>
        <begin position="21"/>
        <end position="39"/>
    </location>
</feature>
<dbReference type="InterPro" id="IPR021735">
    <property type="entry name" value="DUF3306"/>
</dbReference>
<comment type="caution">
    <text evidence="2">The sequence shown here is derived from an EMBL/GenBank/DDBJ whole genome shotgun (WGS) entry which is preliminary data.</text>
</comment>
<keyword evidence="3" id="KW-1185">Reference proteome</keyword>
<reference evidence="2 3" key="1">
    <citation type="submission" date="2020-05" db="EMBL/GenBank/DDBJ databases">
        <title>Gimesia benthica sp. nov., a novel planctomycete isolated from a deep-sea water sample of the Northwest Indian Ocean.</title>
        <authorList>
            <person name="Wang J."/>
            <person name="Ruan C."/>
            <person name="Song L."/>
            <person name="Zhu Y."/>
            <person name="Li A."/>
            <person name="Zheng X."/>
            <person name="Wang L."/>
            <person name="Lu Z."/>
            <person name="Huang Y."/>
            <person name="Du W."/>
            <person name="Zhou Y."/>
            <person name="Huang L."/>
            <person name="Dai X."/>
        </authorList>
    </citation>
    <scope>NUCLEOTIDE SEQUENCE [LARGE SCALE GENOMIC DNA]</scope>
    <source>
        <strain evidence="2 3">YYQ-30</strain>
    </source>
</reference>
<dbReference type="AlphaFoldDB" id="A0A849L2B3"/>
<feature type="compositionally biased region" description="Low complexity" evidence="1">
    <location>
        <begin position="141"/>
        <end position="162"/>
    </location>
</feature>
<feature type="compositionally biased region" description="Low complexity" evidence="1">
    <location>
        <begin position="178"/>
        <end position="190"/>
    </location>
</feature>
<dbReference type="EMBL" id="JABFBC010000001">
    <property type="protein sequence ID" value="NNU80380.1"/>
    <property type="molecule type" value="Genomic_DNA"/>
</dbReference>
<name>A0A849L2B3_9RHOB</name>
<dbReference type="Proteomes" id="UP000572377">
    <property type="component" value="Unassembled WGS sequence"/>
</dbReference>
<gene>
    <name evidence="2" type="ORF">HMH01_07985</name>
</gene>
<protein>
    <submittedName>
        <fullName evidence="2">DUF3306 domain-containing protein</fullName>
    </submittedName>
</protein>
<feature type="region of interest" description="Disordered" evidence="1">
    <location>
        <begin position="141"/>
        <end position="204"/>
    </location>
</feature>
<dbReference type="RefSeq" id="WP_171324096.1">
    <property type="nucleotide sequence ID" value="NZ_JABFBC010000001.1"/>
</dbReference>